<dbReference type="EMBL" id="FNQK01000009">
    <property type="protein sequence ID" value="SEA26060.1"/>
    <property type="molecule type" value="Genomic_DNA"/>
</dbReference>
<dbReference type="STRING" id="283786.SAMN04487990_10927"/>
<gene>
    <name evidence="1" type="ORF">SAMN04487990_10927</name>
</gene>
<sequence>MKTLLRLSVLTKLLIVSLITVLTFTSCQNEIVEVNLPNNQDTINANTNLSNLLSNVSALNGSVDDSVDNASCFTMTLPVTIEVNGTVIVITSVEDYEAIEAVFDVLEDTISIQFPITIVFNNYTEVVISNQEDLDVLVEACLNDDDYEDAIDCIDFQYPIVFSVYNSNFQITDTVTIQDDESLHHFIEDLEGGILASLNFPVTMILSDGSTIEVTNNTELEAAIEAADDTCDDDDNNEEDDCDIETINANIVECVWSVVSYTGSVDLSVFTFEFNSNGSVLISENGNYVDGNWETSETNEGLMVAFSNISGNSLTEVINGEWLILNCDDDELELVNNGEFLVLDRDCSPGPFACFEDFDGELIGCDDDNDGFGVFDLNGTFADCNANGEYNIYYYETLADAQAGTNPLISPYNNIIVTPFTIYVRVEVYNNPDQYEIYELELFLENCDPTGCSEIDLTNYLQECEWNIVNFNGSDDLIIYDLEFQINNTVVITGNGNTITTTYTVTQDANGVYLEFDNVSGPNIQAITGNWHIIDCDPERLEMTMGANTMVMERDCTPDGMCNINQAENNLLDCEWTISSYNGDDGFAIFNIDFMENNNATITSSNESYTMTWMISLDGDIYLDLSTISGGNVQVLEGNYILVECTPNQMIFHDQTNSNIELVLDKDCS</sequence>
<accession>A0A1H3ZQS8</accession>
<organism evidence="1 2">
    <name type="scientific">Bizionia paragorgiae</name>
    <dbReference type="NCBI Taxonomy" id="283786"/>
    <lineage>
        <taxon>Bacteria</taxon>
        <taxon>Pseudomonadati</taxon>
        <taxon>Bacteroidota</taxon>
        <taxon>Flavobacteriia</taxon>
        <taxon>Flavobacteriales</taxon>
        <taxon>Flavobacteriaceae</taxon>
        <taxon>Bizionia</taxon>
    </lineage>
</organism>
<keyword evidence="2" id="KW-1185">Reference proteome</keyword>
<evidence type="ECO:0000313" key="1">
    <source>
        <dbReference type="EMBL" id="SEA26060.1"/>
    </source>
</evidence>
<dbReference type="AlphaFoldDB" id="A0A1H3ZQS8"/>
<protein>
    <submittedName>
        <fullName evidence="1">Uncharacterized protein</fullName>
    </submittedName>
</protein>
<evidence type="ECO:0000313" key="2">
    <source>
        <dbReference type="Proteomes" id="UP000198846"/>
    </source>
</evidence>
<proteinExistence type="predicted"/>
<dbReference type="PROSITE" id="PS51257">
    <property type="entry name" value="PROKAR_LIPOPROTEIN"/>
    <property type="match status" value="1"/>
</dbReference>
<name>A0A1H3ZQS8_BIZPA</name>
<dbReference type="RefSeq" id="WP_143034140.1">
    <property type="nucleotide sequence ID" value="NZ_FNQK01000009.1"/>
</dbReference>
<reference evidence="2" key="1">
    <citation type="submission" date="2016-10" db="EMBL/GenBank/DDBJ databases">
        <authorList>
            <person name="Varghese N."/>
            <person name="Submissions S."/>
        </authorList>
    </citation>
    <scope>NUCLEOTIDE SEQUENCE [LARGE SCALE GENOMIC DNA]</scope>
    <source>
        <strain evidence="2">DSM 23842</strain>
    </source>
</reference>
<dbReference type="OrthoDB" id="832379at2"/>
<dbReference type="Proteomes" id="UP000198846">
    <property type="component" value="Unassembled WGS sequence"/>
</dbReference>